<dbReference type="RefSeq" id="WP_180861502.1">
    <property type="nucleotide sequence ID" value="NZ_CP047415.1"/>
</dbReference>
<gene>
    <name evidence="1" type="primary">asp3</name>
    <name evidence="1" type="ORF">GTO85_01900</name>
</gene>
<name>A0A7H9E6K9_9LACO</name>
<dbReference type="EMBL" id="CP047415">
    <property type="protein sequence ID" value="QLL73246.1"/>
    <property type="molecule type" value="Genomic_DNA"/>
</dbReference>
<dbReference type="AlphaFoldDB" id="A0A7H9E6K9"/>
<proteinExistence type="predicted"/>
<dbReference type="NCBIfam" id="TIGR03711">
    <property type="entry name" value="acc_sec_asp3"/>
    <property type="match status" value="1"/>
</dbReference>
<evidence type="ECO:0000313" key="1">
    <source>
        <dbReference type="EMBL" id="QLL73246.1"/>
    </source>
</evidence>
<dbReference type="Proteomes" id="UP000510660">
    <property type="component" value="Chromosome"/>
</dbReference>
<accession>A0A7H9E6K9</accession>
<evidence type="ECO:0000313" key="2">
    <source>
        <dbReference type="Proteomes" id="UP000510660"/>
    </source>
</evidence>
<dbReference type="InterPro" id="IPR022259">
    <property type="entry name" value="Acessory_Sec_prot_Asp3"/>
</dbReference>
<organism evidence="1 2">
    <name type="scientific">Lactobacillus crispatus</name>
    <dbReference type="NCBI Taxonomy" id="47770"/>
    <lineage>
        <taxon>Bacteria</taxon>
        <taxon>Bacillati</taxon>
        <taxon>Bacillota</taxon>
        <taxon>Bacilli</taxon>
        <taxon>Lactobacillales</taxon>
        <taxon>Lactobacillaceae</taxon>
        <taxon>Lactobacillus</taxon>
    </lineage>
</organism>
<dbReference type="Pfam" id="PF15432">
    <property type="entry name" value="Sec-ASP3"/>
    <property type="match status" value="1"/>
</dbReference>
<sequence>MQKVINQIYWDSVMNSYMPGTSLTKYPNNYIEFVNDEMSAGVPIVQFDSKHNYQVVKEVPKLPILNNGQQYKIYINAMSAPEDSLIYRLTFYDVQGDEIERKVFSNSIKKFVYPKTANNYTLDIINGGCRALIFGNVQISDSDIDDRAYNDIYFDRLFQRTKTQIEDNLLIVADSKRSRKLQIDLKQKLVRAVPMTIVYVNWQYDGNLTQQLNQWINDHNIEGFRIFCTDKRVDKAAQKVSQTFPQVKIITTAQLLGQKYSDNQYHNYLDSDLWDPDWHQIIPAINKYFGK</sequence>
<protein>
    <submittedName>
        <fullName evidence="1">Accessory Sec system protein Asp3</fullName>
    </submittedName>
</protein>
<dbReference type="GO" id="GO:0015031">
    <property type="term" value="P:protein transport"/>
    <property type="evidence" value="ECO:0007669"/>
    <property type="project" value="InterPro"/>
</dbReference>
<reference evidence="1 2" key="1">
    <citation type="submission" date="2020-01" db="EMBL/GenBank/DDBJ databases">
        <title>Complete and circular genome sequences of six lactobacillus isolates from horses.</title>
        <authorList>
            <person name="Hassan H.M."/>
        </authorList>
    </citation>
    <scope>NUCLEOTIDE SEQUENCE [LARGE SCALE GENOMIC DNA]</scope>
    <source>
        <strain evidence="1 2">1D</strain>
    </source>
</reference>